<dbReference type="SMART" id="SM00046">
    <property type="entry name" value="DAGKc"/>
    <property type="match status" value="1"/>
</dbReference>
<keyword evidence="3 6" id="KW-0418">Kinase</keyword>
<organism evidence="6 7">
    <name type="scientific">Christiangramia sabulilitoris</name>
    <dbReference type="NCBI Taxonomy" id="2583991"/>
    <lineage>
        <taxon>Bacteria</taxon>
        <taxon>Pseudomonadati</taxon>
        <taxon>Bacteroidota</taxon>
        <taxon>Flavobacteriia</taxon>
        <taxon>Flavobacteriales</taxon>
        <taxon>Flavobacteriaceae</taxon>
        <taxon>Christiangramia</taxon>
    </lineage>
</organism>
<keyword evidence="7" id="KW-1185">Reference proteome</keyword>
<dbReference type="Gene3D" id="2.60.200.40">
    <property type="match status" value="1"/>
</dbReference>
<evidence type="ECO:0000256" key="3">
    <source>
        <dbReference type="ARBA" id="ARBA00022777"/>
    </source>
</evidence>
<evidence type="ECO:0000256" key="2">
    <source>
        <dbReference type="ARBA" id="ARBA00022741"/>
    </source>
</evidence>
<dbReference type="OrthoDB" id="9786026at2"/>
<dbReference type="Pfam" id="PF19279">
    <property type="entry name" value="YegS_C"/>
    <property type="match status" value="1"/>
</dbReference>
<sequence length="290" mass="32223">MNFKEVLLVVNPISGDTEKVKIISRVRKHIENVQANFHLYSTTGENDKENILSRIKDHKIDRVLVAGGDGTINLVANAIKDFNIAMGIIPAGSANGLAVNFNIPEDLDEQIMISLGSNTIDLDLICLDDSICLHLSDLGINAELIKNYDQSSIRGKFGYLLNSIPTLIQSEFPFEFTIETESRRLEARAILLGIANANKYGTGANVNPKGVPNDGKFEILIFKKLSITDIIKTLRNESDLDPDFVEIIQSKKAKVYSKKPVAFQIDGEYIGKRTEIDIKIIPRKLKMVIP</sequence>
<dbReference type="GO" id="GO:0005524">
    <property type="term" value="F:ATP binding"/>
    <property type="evidence" value="ECO:0007669"/>
    <property type="project" value="UniProtKB-KW"/>
</dbReference>
<protein>
    <submittedName>
        <fullName evidence="6">YegS/Rv2252/BmrU family lipid kinase</fullName>
    </submittedName>
</protein>
<name>A0A550I6U7_9FLAO</name>
<dbReference type="GO" id="GO:0008654">
    <property type="term" value="P:phospholipid biosynthetic process"/>
    <property type="evidence" value="ECO:0007669"/>
    <property type="project" value="InterPro"/>
</dbReference>
<dbReference type="InterPro" id="IPR017438">
    <property type="entry name" value="ATP-NAD_kinase_N"/>
</dbReference>
<accession>A0A550I6U7</accession>
<dbReference type="InterPro" id="IPR001206">
    <property type="entry name" value="Diacylglycerol_kinase_cat_dom"/>
</dbReference>
<evidence type="ECO:0000259" key="5">
    <source>
        <dbReference type="PROSITE" id="PS50146"/>
    </source>
</evidence>
<evidence type="ECO:0000256" key="4">
    <source>
        <dbReference type="ARBA" id="ARBA00022840"/>
    </source>
</evidence>
<comment type="caution">
    <text evidence="6">The sequence shown here is derived from an EMBL/GenBank/DDBJ whole genome shotgun (WGS) entry which is preliminary data.</text>
</comment>
<dbReference type="InterPro" id="IPR050187">
    <property type="entry name" value="Lipid_Phosphate_FormReg"/>
</dbReference>
<gene>
    <name evidence="6" type="ORF">FGM01_02105</name>
</gene>
<dbReference type="SUPFAM" id="SSF111331">
    <property type="entry name" value="NAD kinase/diacylglycerol kinase-like"/>
    <property type="match status" value="1"/>
</dbReference>
<dbReference type="GO" id="GO:0016301">
    <property type="term" value="F:kinase activity"/>
    <property type="evidence" value="ECO:0007669"/>
    <property type="project" value="UniProtKB-KW"/>
</dbReference>
<dbReference type="InterPro" id="IPR045540">
    <property type="entry name" value="YegS/DAGK_C"/>
</dbReference>
<dbReference type="Proteomes" id="UP000315131">
    <property type="component" value="Unassembled WGS sequence"/>
</dbReference>
<dbReference type="EMBL" id="VHSF01000001">
    <property type="protein sequence ID" value="TRO66704.1"/>
    <property type="molecule type" value="Genomic_DNA"/>
</dbReference>
<evidence type="ECO:0000313" key="6">
    <source>
        <dbReference type="EMBL" id="TRO66704.1"/>
    </source>
</evidence>
<evidence type="ECO:0000313" key="7">
    <source>
        <dbReference type="Proteomes" id="UP000315131"/>
    </source>
</evidence>
<evidence type="ECO:0000256" key="1">
    <source>
        <dbReference type="ARBA" id="ARBA00022679"/>
    </source>
</evidence>
<dbReference type="InterPro" id="IPR016064">
    <property type="entry name" value="NAD/diacylglycerol_kinase_sf"/>
</dbReference>
<keyword evidence="1" id="KW-0808">Transferase</keyword>
<dbReference type="PANTHER" id="PTHR12358">
    <property type="entry name" value="SPHINGOSINE KINASE"/>
    <property type="match status" value="1"/>
</dbReference>
<reference evidence="6 7" key="1">
    <citation type="submission" date="2019-06" db="EMBL/GenBank/DDBJ databases">
        <title>Gramella sabulilitoris sp. nov., isolated from a marine sand.</title>
        <authorList>
            <person name="Yoon J.-H."/>
        </authorList>
    </citation>
    <scope>NUCLEOTIDE SEQUENCE [LARGE SCALE GENOMIC DNA]</scope>
    <source>
        <strain evidence="6 7">HSMS-1</strain>
    </source>
</reference>
<keyword evidence="4" id="KW-0067">ATP-binding</keyword>
<dbReference type="AlphaFoldDB" id="A0A550I6U7"/>
<feature type="domain" description="DAGKc" evidence="5">
    <location>
        <begin position="1"/>
        <end position="130"/>
    </location>
</feature>
<dbReference type="Gene3D" id="3.40.50.10330">
    <property type="entry name" value="Probable inorganic polyphosphate/atp-NAD kinase, domain 1"/>
    <property type="match status" value="1"/>
</dbReference>
<proteinExistence type="predicted"/>
<dbReference type="InterPro" id="IPR005218">
    <property type="entry name" value="Diacylglycerol/lipid_kinase"/>
</dbReference>
<dbReference type="Pfam" id="PF00781">
    <property type="entry name" value="DAGK_cat"/>
    <property type="match status" value="1"/>
</dbReference>
<dbReference type="PANTHER" id="PTHR12358:SF54">
    <property type="entry name" value="SPHINGOSINE KINASE RELATED PROTEIN"/>
    <property type="match status" value="1"/>
</dbReference>
<dbReference type="NCBIfam" id="TIGR00147">
    <property type="entry name" value="YegS/Rv2252/BmrU family lipid kinase"/>
    <property type="match status" value="1"/>
</dbReference>
<dbReference type="PROSITE" id="PS50146">
    <property type="entry name" value="DAGK"/>
    <property type="match status" value="1"/>
</dbReference>
<dbReference type="RefSeq" id="WP_143409468.1">
    <property type="nucleotide sequence ID" value="NZ_VHSF01000001.1"/>
</dbReference>
<keyword evidence="2" id="KW-0547">Nucleotide-binding</keyword>